<organism evidence="1 2">
    <name type="scientific">Arthrobacter mobilis</name>
    <dbReference type="NCBI Taxonomy" id="2724944"/>
    <lineage>
        <taxon>Bacteria</taxon>
        <taxon>Bacillati</taxon>
        <taxon>Actinomycetota</taxon>
        <taxon>Actinomycetes</taxon>
        <taxon>Micrococcales</taxon>
        <taxon>Micrococcaceae</taxon>
        <taxon>Arthrobacter</taxon>
    </lineage>
</organism>
<evidence type="ECO:0000313" key="2">
    <source>
        <dbReference type="Proteomes" id="UP000544090"/>
    </source>
</evidence>
<reference evidence="1 2" key="1">
    <citation type="submission" date="2020-04" db="EMBL/GenBank/DDBJ databases">
        <title>Arthrobacter sp. nov.</title>
        <authorList>
            <person name="Liu S."/>
        </authorList>
    </citation>
    <scope>NUCLEOTIDE SEQUENCE [LARGE SCALE GENOMIC DNA]</scope>
    <source>
        <strain evidence="1 2">E918</strain>
    </source>
</reference>
<gene>
    <name evidence="1" type="ORF">HGG74_17675</name>
</gene>
<evidence type="ECO:0000313" key="1">
    <source>
        <dbReference type="EMBL" id="NKX56321.1"/>
    </source>
</evidence>
<dbReference type="EMBL" id="JAAZSQ010000022">
    <property type="protein sequence ID" value="NKX56321.1"/>
    <property type="molecule type" value="Genomic_DNA"/>
</dbReference>
<dbReference type="Proteomes" id="UP000544090">
    <property type="component" value="Unassembled WGS sequence"/>
</dbReference>
<dbReference type="RefSeq" id="WP_168488494.1">
    <property type="nucleotide sequence ID" value="NZ_JAAZSQ010000022.1"/>
</dbReference>
<sequence>MADDISFSMTATPRPGGEQTFRDDIMQLAAGPVGGASFTVEELTDASATLAGTIPAELATSDGELASYLRDEIESQEGISLDVEVTIKGDVEAG</sequence>
<dbReference type="AlphaFoldDB" id="A0A7X6HFW5"/>
<comment type="caution">
    <text evidence="1">The sequence shown here is derived from an EMBL/GenBank/DDBJ whole genome shotgun (WGS) entry which is preliminary data.</text>
</comment>
<protein>
    <submittedName>
        <fullName evidence="1">Uncharacterized protein</fullName>
    </submittedName>
</protein>
<keyword evidence="2" id="KW-1185">Reference proteome</keyword>
<proteinExistence type="predicted"/>
<name>A0A7X6HFW5_9MICC</name>
<accession>A0A7X6HFW5</accession>